<proteinExistence type="predicted"/>
<dbReference type="EMBL" id="BEXB01000016">
    <property type="protein sequence ID" value="GAY76630.1"/>
    <property type="molecule type" value="Genomic_DNA"/>
</dbReference>
<evidence type="ECO:0000313" key="1">
    <source>
        <dbReference type="EMBL" id="GAY76630.1"/>
    </source>
</evidence>
<dbReference type="EC" id="3.6.-.-" evidence="1"/>
<evidence type="ECO:0000313" key="2">
    <source>
        <dbReference type="Proteomes" id="UP000319716"/>
    </source>
</evidence>
<accession>A0A4Y1ZC88</accession>
<keyword evidence="1" id="KW-0378">Hydrolase</keyword>
<dbReference type="Gene3D" id="3.90.79.10">
    <property type="entry name" value="Nucleoside Triphosphate Pyrophosphohydrolase"/>
    <property type="match status" value="1"/>
</dbReference>
<comment type="caution">
    <text evidence="1">The sequence shown here is derived from an EMBL/GenBank/DDBJ whole genome shotgun (WGS) entry which is preliminary data.</text>
</comment>
<dbReference type="RefSeq" id="WP_307724645.1">
    <property type="nucleotide sequence ID" value="NZ_BEXB01000016.1"/>
</dbReference>
<name>A0A4Y1ZC88_9BACL</name>
<gene>
    <name evidence="1" type="ORF">NBRC111894_2184</name>
</gene>
<reference evidence="1 2" key="1">
    <citation type="submission" date="2017-11" db="EMBL/GenBank/DDBJ databases">
        <title>Draft Genome Sequence of Sporolactobacillus inulinus NBRC 111894 Isolated from Koso, a Japanese Sugar-Vegetable Fermented Beverage.</title>
        <authorList>
            <person name="Chiou T.Y."/>
            <person name="Oshima K."/>
            <person name="Suda W."/>
            <person name="Hattori M."/>
            <person name="Takahashi T."/>
        </authorList>
    </citation>
    <scope>NUCLEOTIDE SEQUENCE [LARGE SCALE GENOMIC DNA]</scope>
    <source>
        <strain evidence="1 2">NBRC111894</strain>
    </source>
</reference>
<dbReference type="GO" id="GO:0016787">
    <property type="term" value="F:hydrolase activity"/>
    <property type="evidence" value="ECO:0007669"/>
    <property type="project" value="UniProtKB-KW"/>
</dbReference>
<organism evidence="1 2">
    <name type="scientific">Sporolactobacillus inulinus</name>
    <dbReference type="NCBI Taxonomy" id="2078"/>
    <lineage>
        <taxon>Bacteria</taxon>
        <taxon>Bacillati</taxon>
        <taxon>Bacillota</taxon>
        <taxon>Bacilli</taxon>
        <taxon>Bacillales</taxon>
        <taxon>Sporolactobacillaceae</taxon>
        <taxon>Sporolactobacillus</taxon>
    </lineage>
</organism>
<sequence>MNFDTGFDDYYLVERELAIKDLNLQYEEVQSVKWASKDEIVSLIQEGRFIDYWFAELLFEMRKQRGAHRAR</sequence>
<protein>
    <submittedName>
        <fullName evidence="1">Putative Nudix hydrolase YfcD</fullName>
        <ecNumber evidence="1">3.6.-.-</ecNumber>
    </submittedName>
</protein>
<dbReference type="Proteomes" id="UP000319716">
    <property type="component" value="Unassembled WGS sequence"/>
</dbReference>
<dbReference type="AlphaFoldDB" id="A0A4Y1ZC88"/>